<sequence>MSSPSSPCSDDDIDAGDAGMLVPTTTDTVRIQPQRKKGMSLIKAQRRGSRGEGERLLHGEKLRSQSPAHCHQYRRPPAMGIKRRPSAIRFLFSFFDCPTSGETKRRTNGGQCNHCLTTFLCGVLIGLICYLIFVLLFVKVYVGDRSSHHGRSSTQDGRPVGRHWNQTDKANQSNDTNNNLTSSVSNTTAAPTTAAPTGLPSTTTPTPPDATSTNTTPAPTATTNATPTTTAKPPATSTDAPIITSTKSSPTGTTAASPIPDTTTASPLIAQGATTIAPAASVTTQTPQTMSSTAMPPMDVDKYKV</sequence>
<comment type="caution">
    <text evidence="3">The sequence shown here is derived from an EMBL/GenBank/DDBJ whole genome shotgun (WGS) entry which is preliminary data.</text>
</comment>
<protein>
    <submittedName>
        <fullName evidence="3">Uncharacterized protein</fullName>
    </submittedName>
</protein>
<proteinExistence type="predicted"/>
<dbReference type="AlphaFoldDB" id="A0AAD4N814"/>
<evidence type="ECO:0000313" key="3">
    <source>
        <dbReference type="EMBL" id="KAI1715647.1"/>
    </source>
</evidence>
<feature type="transmembrane region" description="Helical" evidence="2">
    <location>
        <begin position="116"/>
        <end position="142"/>
    </location>
</feature>
<dbReference type="Proteomes" id="UP001201812">
    <property type="component" value="Unassembled WGS sequence"/>
</dbReference>
<reference evidence="3" key="1">
    <citation type="submission" date="2022-01" db="EMBL/GenBank/DDBJ databases">
        <title>Genome Sequence Resource for Two Populations of Ditylenchus destructor, the Migratory Endoparasitic Phytonematode.</title>
        <authorList>
            <person name="Zhang H."/>
            <person name="Lin R."/>
            <person name="Xie B."/>
        </authorList>
    </citation>
    <scope>NUCLEOTIDE SEQUENCE</scope>
    <source>
        <strain evidence="3">BazhouSP</strain>
    </source>
</reference>
<feature type="compositionally biased region" description="Polar residues" evidence="1">
    <location>
        <begin position="243"/>
        <end position="266"/>
    </location>
</feature>
<feature type="compositionally biased region" description="Polar residues" evidence="1">
    <location>
        <begin position="281"/>
        <end position="294"/>
    </location>
</feature>
<feature type="region of interest" description="Disordered" evidence="1">
    <location>
        <begin position="146"/>
        <end position="305"/>
    </location>
</feature>
<evidence type="ECO:0000256" key="2">
    <source>
        <dbReference type="SAM" id="Phobius"/>
    </source>
</evidence>
<feature type="compositionally biased region" description="Low complexity" evidence="1">
    <location>
        <begin position="171"/>
        <end position="241"/>
    </location>
</feature>
<feature type="compositionally biased region" description="Basic residues" evidence="1">
    <location>
        <begin position="33"/>
        <end position="48"/>
    </location>
</feature>
<keyword evidence="2" id="KW-0472">Membrane</keyword>
<gene>
    <name evidence="3" type="ORF">DdX_07971</name>
</gene>
<name>A0AAD4N814_9BILA</name>
<accession>A0AAD4N814</accession>
<organism evidence="3 4">
    <name type="scientific">Ditylenchus destructor</name>
    <dbReference type="NCBI Taxonomy" id="166010"/>
    <lineage>
        <taxon>Eukaryota</taxon>
        <taxon>Metazoa</taxon>
        <taxon>Ecdysozoa</taxon>
        <taxon>Nematoda</taxon>
        <taxon>Chromadorea</taxon>
        <taxon>Rhabditida</taxon>
        <taxon>Tylenchina</taxon>
        <taxon>Tylenchomorpha</taxon>
        <taxon>Sphaerularioidea</taxon>
        <taxon>Anguinidae</taxon>
        <taxon>Anguininae</taxon>
        <taxon>Ditylenchus</taxon>
    </lineage>
</organism>
<keyword evidence="2" id="KW-1133">Transmembrane helix</keyword>
<evidence type="ECO:0000313" key="4">
    <source>
        <dbReference type="Proteomes" id="UP001201812"/>
    </source>
</evidence>
<feature type="region of interest" description="Disordered" evidence="1">
    <location>
        <begin position="1"/>
        <end position="54"/>
    </location>
</feature>
<dbReference type="EMBL" id="JAKKPZ010000011">
    <property type="protein sequence ID" value="KAI1715647.1"/>
    <property type="molecule type" value="Genomic_DNA"/>
</dbReference>
<keyword evidence="4" id="KW-1185">Reference proteome</keyword>
<evidence type="ECO:0000256" key="1">
    <source>
        <dbReference type="SAM" id="MobiDB-lite"/>
    </source>
</evidence>
<keyword evidence="2" id="KW-0812">Transmembrane</keyword>